<comment type="similarity">
    <text evidence="2">Belongs to the bacterial sugar transferase family.</text>
</comment>
<organism evidence="9 13">
    <name type="scientific">Agathobacter rectalis</name>
    <dbReference type="NCBI Taxonomy" id="39491"/>
    <lineage>
        <taxon>Bacteria</taxon>
        <taxon>Bacillati</taxon>
        <taxon>Bacillota</taxon>
        <taxon>Clostridia</taxon>
        <taxon>Lachnospirales</taxon>
        <taxon>Lachnospiraceae</taxon>
        <taxon>Agathobacter</taxon>
    </lineage>
</organism>
<evidence type="ECO:0000256" key="5">
    <source>
        <dbReference type="ARBA" id="ARBA00022989"/>
    </source>
</evidence>
<dbReference type="Proteomes" id="UP000260758">
    <property type="component" value="Unassembled WGS sequence"/>
</dbReference>
<comment type="caution">
    <text evidence="9">The sequence shown here is derived from an EMBL/GenBank/DDBJ whole genome shotgun (WGS) entry which is preliminary data.</text>
</comment>
<evidence type="ECO:0000313" key="13">
    <source>
        <dbReference type="Proteomes" id="UP000260758"/>
    </source>
</evidence>
<dbReference type="Proteomes" id="UP000283765">
    <property type="component" value="Unassembled WGS sequence"/>
</dbReference>
<evidence type="ECO:0000313" key="16">
    <source>
        <dbReference type="Proteomes" id="UP000286181"/>
    </source>
</evidence>
<evidence type="ECO:0000313" key="15">
    <source>
        <dbReference type="Proteomes" id="UP000283765"/>
    </source>
</evidence>
<dbReference type="GO" id="GO:0016020">
    <property type="term" value="C:membrane"/>
    <property type="evidence" value="ECO:0007669"/>
    <property type="project" value="UniProtKB-SubCell"/>
</dbReference>
<dbReference type="Pfam" id="PF02397">
    <property type="entry name" value="Bac_transf"/>
    <property type="match status" value="1"/>
</dbReference>
<evidence type="ECO:0000313" key="11">
    <source>
        <dbReference type="EMBL" id="RHF05773.1"/>
    </source>
</evidence>
<evidence type="ECO:0000256" key="4">
    <source>
        <dbReference type="ARBA" id="ARBA00022692"/>
    </source>
</evidence>
<dbReference type="EMBL" id="QSKY01000005">
    <property type="protein sequence ID" value="RHF05773.1"/>
    <property type="molecule type" value="Genomic_DNA"/>
</dbReference>
<evidence type="ECO:0000313" key="12">
    <source>
        <dbReference type="EMBL" id="RHL04863.1"/>
    </source>
</evidence>
<dbReference type="Proteomes" id="UP000283501">
    <property type="component" value="Unassembled WGS sequence"/>
</dbReference>
<keyword evidence="4 7" id="KW-0812">Transmembrane</keyword>
<evidence type="ECO:0000259" key="8">
    <source>
        <dbReference type="Pfam" id="PF02397"/>
    </source>
</evidence>
<evidence type="ECO:0000256" key="3">
    <source>
        <dbReference type="ARBA" id="ARBA00022679"/>
    </source>
</evidence>
<dbReference type="NCBIfam" id="TIGR03025">
    <property type="entry name" value="EPS_sugtrans"/>
    <property type="match status" value="1"/>
</dbReference>
<evidence type="ECO:0000256" key="2">
    <source>
        <dbReference type="ARBA" id="ARBA00006464"/>
    </source>
</evidence>
<feature type="transmembrane region" description="Helical" evidence="7">
    <location>
        <begin position="77"/>
        <end position="94"/>
    </location>
</feature>
<proteinExistence type="inferred from homology"/>
<dbReference type="Proteomes" id="UP000286181">
    <property type="component" value="Unassembled WGS sequence"/>
</dbReference>
<evidence type="ECO:0000313" key="10">
    <source>
        <dbReference type="EMBL" id="RGU27840.1"/>
    </source>
</evidence>
<feature type="domain" description="Bacterial sugar transferase" evidence="8">
    <location>
        <begin position="259"/>
        <end position="435"/>
    </location>
</feature>
<dbReference type="AlphaFoldDB" id="A0A3E4YDR1"/>
<evidence type="ECO:0000256" key="7">
    <source>
        <dbReference type="SAM" id="Phobius"/>
    </source>
</evidence>
<name>A0A3E4YDR1_9FIRM</name>
<dbReference type="PANTHER" id="PTHR30576:SF0">
    <property type="entry name" value="UNDECAPRENYL-PHOSPHATE N-ACETYLGALACTOSAMINYL 1-PHOSPHATE TRANSFERASE-RELATED"/>
    <property type="match status" value="1"/>
</dbReference>
<dbReference type="GO" id="GO:0016780">
    <property type="term" value="F:phosphotransferase activity, for other substituted phosphate groups"/>
    <property type="evidence" value="ECO:0007669"/>
    <property type="project" value="TreeGrafter"/>
</dbReference>
<feature type="transmembrane region" description="Helical" evidence="7">
    <location>
        <begin position="45"/>
        <end position="65"/>
    </location>
</feature>
<feature type="transmembrane region" description="Helical" evidence="7">
    <location>
        <begin position="114"/>
        <end position="134"/>
    </location>
</feature>
<dbReference type="InterPro" id="IPR003362">
    <property type="entry name" value="Bact_transf"/>
</dbReference>
<dbReference type="PANTHER" id="PTHR30576">
    <property type="entry name" value="COLANIC BIOSYNTHESIS UDP-GLUCOSE LIPID CARRIER TRANSFERASE"/>
    <property type="match status" value="1"/>
</dbReference>
<keyword evidence="3 9" id="KW-0808">Transferase</keyword>
<dbReference type="EMBL" id="QSTP01000003">
    <property type="protein sequence ID" value="RGM72927.1"/>
    <property type="molecule type" value="Genomic_DNA"/>
</dbReference>
<sequence length="461" mass="53373">MKKYFKKTIQSIIFILKVLLYLSLLFSFLILFSRNNFAVLNISRTMATTILTYVFVGLLMTAIYGRYDIGRRKSKPIIYSLVLATLFTDFVAYLQLMIMNTITPNVSAFKFSDIGTLALVIVVHVVIIIVFVHIGNGIFFAINDPESCCVITTQESDLSKLSSSVKRYKKQYCIKRVVDYRRKDLYDIIKDMDTVFIYDIPSDKKPDIINFCYERMINIYINPDVCDLVENVSEHYLLDDVSFLNHNVSNMTFEQRVIKRIFDIIFSLIFVVISSPIWIVSSIAIKLGDGGTVFFKQKRATQYGRVFYVYKFRTMKEHVENRSATSDDDRITKVGKVLRKTRLDEVPQLFNILKGDMSFVGPRPEMLENVKSYTRELPEFKYRLRAKAGLTGYAQIAGKYNTSPKDKLILDMMYIENYSFRTDIKLLFQTAIVLLKKDSTEGFQKVSDCLECEKTPENLIN</sequence>
<reference evidence="13 14" key="1">
    <citation type="submission" date="2018-08" db="EMBL/GenBank/DDBJ databases">
        <title>A genome reference for cultivated species of the human gut microbiota.</title>
        <authorList>
            <person name="Zou Y."/>
            <person name="Xue W."/>
            <person name="Luo G."/>
        </authorList>
    </citation>
    <scope>NUCLEOTIDE SEQUENCE [LARGE SCALE GENOMIC DNA]</scope>
    <source>
        <strain evidence="10 15">AF17-27</strain>
        <strain evidence="12 16">AF39-14AC</strain>
        <strain evidence="11 14">AM26-2LB</strain>
        <strain evidence="9 13">OM07-13</strain>
    </source>
</reference>
<gene>
    <name evidence="12" type="ORF">DW038_07455</name>
    <name evidence="11" type="ORF">DW703_05210</name>
    <name evidence="10" type="ORF">DWW89_02935</name>
    <name evidence="9" type="ORF">DXB99_04580</name>
</gene>
<accession>A0A3E4YDR1</accession>
<dbReference type="RefSeq" id="WP_022293011.1">
    <property type="nucleotide sequence ID" value="NZ_JADMQZ010000014.1"/>
</dbReference>
<comment type="subcellular location">
    <subcellularLocation>
        <location evidence="1">Membrane</location>
        <topology evidence="1">Multi-pass membrane protein</topology>
    </subcellularLocation>
</comment>
<keyword evidence="5 7" id="KW-1133">Transmembrane helix</keyword>
<feature type="transmembrane region" description="Helical" evidence="7">
    <location>
        <begin position="12"/>
        <end position="33"/>
    </location>
</feature>
<evidence type="ECO:0000313" key="9">
    <source>
        <dbReference type="EMBL" id="RGM72927.1"/>
    </source>
</evidence>
<dbReference type="InterPro" id="IPR017475">
    <property type="entry name" value="EPS_sugar_tfrase"/>
</dbReference>
<dbReference type="EMBL" id="QROF01000005">
    <property type="protein sequence ID" value="RHL04863.1"/>
    <property type="molecule type" value="Genomic_DNA"/>
</dbReference>
<evidence type="ECO:0000313" key="14">
    <source>
        <dbReference type="Proteomes" id="UP000283501"/>
    </source>
</evidence>
<protein>
    <submittedName>
        <fullName evidence="9">Exopolysaccharide biosynthesis polyprenyl glycosylphosphotransferase</fullName>
    </submittedName>
</protein>
<keyword evidence="6 7" id="KW-0472">Membrane</keyword>
<feature type="transmembrane region" description="Helical" evidence="7">
    <location>
        <begin position="261"/>
        <end position="279"/>
    </location>
</feature>
<evidence type="ECO:0000256" key="6">
    <source>
        <dbReference type="ARBA" id="ARBA00023136"/>
    </source>
</evidence>
<evidence type="ECO:0000256" key="1">
    <source>
        <dbReference type="ARBA" id="ARBA00004141"/>
    </source>
</evidence>
<dbReference type="EMBL" id="QRXR01000003">
    <property type="protein sequence ID" value="RGU27840.1"/>
    <property type="molecule type" value="Genomic_DNA"/>
</dbReference>